<protein>
    <submittedName>
        <fullName evidence="1">CoA transferase</fullName>
        <ecNumber evidence="1">2.8.3.-</ecNumber>
    </submittedName>
</protein>
<dbReference type="PANTHER" id="PTHR48228">
    <property type="entry name" value="SUCCINYL-COA--D-CITRAMALATE COA-TRANSFERASE"/>
    <property type="match status" value="1"/>
</dbReference>
<evidence type="ECO:0000313" key="1">
    <source>
        <dbReference type="EMBL" id="MEE2031322.1"/>
    </source>
</evidence>
<name>A0ABU7JMQ1_9NOCA</name>
<dbReference type="InterPro" id="IPR050509">
    <property type="entry name" value="CoA-transferase_III"/>
</dbReference>
<dbReference type="InterPro" id="IPR023606">
    <property type="entry name" value="CoA-Trfase_III_dom_1_sf"/>
</dbReference>
<dbReference type="InterPro" id="IPR003673">
    <property type="entry name" value="CoA-Trfase_fam_III"/>
</dbReference>
<proteinExistence type="predicted"/>
<comment type="caution">
    <text evidence="1">The sequence shown here is derived from an EMBL/GenBank/DDBJ whole genome shotgun (WGS) entry which is preliminary data.</text>
</comment>
<dbReference type="Gene3D" id="3.40.50.10540">
    <property type="entry name" value="Crotonobetainyl-coa:carnitine coa-transferase, domain 1"/>
    <property type="match status" value="1"/>
</dbReference>
<dbReference type="Proteomes" id="UP001331936">
    <property type="component" value="Unassembled WGS sequence"/>
</dbReference>
<dbReference type="EMBL" id="JAUZMZ010000013">
    <property type="protein sequence ID" value="MEE2031322.1"/>
    <property type="molecule type" value="Genomic_DNA"/>
</dbReference>
<dbReference type="RefSeq" id="WP_330150760.1">
    <property type="nucleotide sequence ID" value="NZ_JAUZMZ010000013.1"/>
</dbReference>
<reference evidence="1 2" key="1">
    <citation type="submission" date="2023-08" db="EMBL/GenBank/DDBJ databases">
        <authorList>
            <person name="Girao M."/>
            <person name="Carvalho M.F."/>
        </authorList>
    </citation>
    <scope>NUCLEOTIDE SEQUENCE [LARGE SCALE GENOMIC DNA]</scope>
    <source>
        <strain evidence="1 2">CC-R104</strain>
    </source>
</reference>
<dbReference type="Gene3D" id="3.30.1540.10">
    <property type="entry name" value="formyl-coa transferase, domain 3"/>
    <property type="match status" value="1"/>
</dbReference>
<keyword evidence="1" id="KW-0808">Transferase</keyword>
<dbReference type="PANTHER" id="PTHR48228:SF2">
    <property type="entry name" value="E-CINNAMOYL-COA:R-PHENYLLACTATE COA TRANSFERASE LARGE SUBUNIT"/>
    <property type="match status" value="1"/>
</dbReference>
<accession>A0ABU7JMQ1</accession>
<dbReference type="GO" id="GO:0016740">
    <property type="term" value="F:transferase activity"/>
    <property type="evidence" value="ECO:0007669"/>
    <property type="project" value="UniProtKB-KW"/>
</dbReference>
<keyword evidence="2" id="KW-1185">Reference proteome</keyword>
<dbReference type="InterPro" id="IPR044855">
    <property type="entry name" value="CoA-Trfase_III_dom3_sf"/>
</dbReference>
<organism evidence="1 2">
    <name type="scientific">Rhodococcus chondri</name>
    <dbReference type="NCBI Taxonomy" id="3065941"/>
    <lineage>
        <taxon>Bacteria</taxon>
        <taxon>Bacillati</taxon>
        <taxon>Actinomycetota</taxon>
        <taxon>Actinomycetes</taxon>
        <taxon>Mycobacteriales</taxon>
        <taxon>Nocardiaceae</taxon>
        <taxon>Rhodococcus</taxon>
    </lineage>
</organism>
<dbReference type="SUPFAM" id="SSF89796">
    <property type="entry name" value="CoA-transferase family III (CaiB/BaiF)"/>
    <property type="match status" value="1"/>
</dbReference>
<sequence>MDRPLEGIRILEVAQFTFVPAAGAVLADWGADIIKVEHAETGDAQRGLVRVLGLDANKAGSSFAPIMEGPNRSKRSIGIDLAKPEARPVLEHLVRNSDVFLTNYLPGPLTKLQLTLDEIRAINPNIIYVTGNGFGSEGPDADRGAYDATAFWARGGSADGVMPPDTDHMAFMPSGAYGDNIGGMTIAGGIAAAIAGRERTGEPSVVDVSLLAVGAWATQFSVNLALFTGGPLPKVQRVSAAPGNPLTGSYRTSDNRWLQFSMLQPTRYWNEFVSALGRKDLVDDPRFATMEAIFEHSEEIGGWFAEAIAERPYDEWLGVFRDISGQWAPVQTGWDLGHDEALIANGRIAEITDADGKPQKLVASPVKFDNAPVKMHRAPQFAEHTDEILREMGLDDEQLIDLKIAGAVT</sequence>
<dbReference type="EC" id="2.8.3.-" evidence="1"/>
<gene>
    <name evidence="1" type="ORF">Q8814_04220</name>
</gene>
<dbReference type="Pfam" id="PF02515">
    <property type="entry name" value="CoA_transf_3"/>
    <property type="match status" value="1"/>
</dbReference>
<evidence type="ECO:0000313" key="2">
    <source>
        <dbReference type="Proteomes" id="UP001331936"/>
    </source>
</evidence>